<organism evidence="2 3">
    <name type="scientific">Billgrantia montanilacus</name>
    <dbReference type="NCBI Taxonomy" id="2282305"/>
    <lineage>
        <taxon>Bacteria</taxon>
        <taxon>Pseudomonadati</taxon>
        <taxon>Pseudomonadota</taxon>
        <taxon>Gammaproteobacteria</taxon>
        <taxon>Oceanospirillales</taxon>
        <taxon>Halomonadaceae</taxon>
        <taxon>Billgrantia</taxon>
    </lineage>
</organism>
<evidence type="ECO:0000259" key="1">
    <source>
        <dbReference type="Pfam" id="PF12867"/>
    </source>
</evidence>
<dbReference type="InterPro" id="IPR034660">
    <property type="entry name" value="DinB/YfiT-like"/>
</dbReference>
<gene>
    <name evidence="2" type="ORF">DU505_04710</name>
</gene>
<dbReference type="OrthoDB" id="1162179at2"/>
<evidence type="ECO:0000313" key="2">
    <source>
        <dbReference type="EMBL" id="RCV91187.1"/>
    </source>
</evidence>
<feature type="domain" description="DinB-like" evidence="1">
    <location>
        <begin position="24"/>
        <end position="148"/>
    </location>
</feature>
<dbReference type="InterPro" id="IPR024775">
    <property type="entry name" value="DinB-like"/>
</dbReference>
<accession>A0A368U3Y3</accession>
<protein>
    <submittedName>
        <fullName evidence="2">DinB family protein</fullName>
    </submittedName>
</protein>
<name>A0A368U3Y3_9GAMM</name>
<dbReference type="SUPFAM" id="SSF109854">
    <property type="entry name" value="DinB/YfiT-like putative metalloenzymes"/>
    <property type="match status" value="1"/>
</dbReference>
<dbReference type="AlphaFoldDB" id="A0A368U3Y3"/>
<comment type="caution">
    <text evidence="2">The sequence shown here is derived from an EMBL/GenBank/DDBJ whole genome shotgun (WGS) entry which is preliminary data.</text>
</comment>
<dbReference type="Pfam" id="PF12867">
    <property type="entry name" value="DinB_2"/>
    <property type="match status" value="1"/>
</dbReference>
<dbReference type="Gene3D" id="1.20.120.450">
    <property type="entry name" value="dinb family like domain"/>
    <property type="match status" value="1"/>
</dbReference>
<dbReference type="PANTHER" id="PTHR39473">
    <property type="match status" value="1"/>
</dbReference>
<proteinExistence type="predicted"/>
<keyword evidence="3" id="KW-1185">Reference proteome</keyword>
<dbReference type="Proteomes" id="UP000252405">
    <property type="component" value="Unassembled WGS sequence"/>
</dbReference>
<dbReference type="PANTHER" id="PTHR39473:SF1">
    <property type="entry name" value="DINB-LIKE DOMAIN-CONTAINING PROTEIN"/>
    <property type="match status" value="1"/>
</dbReference>
<dbReference type="RefSeq" id="WP_114477827.1">
    <property type="nucleotide sequence ID" value="NZ_QPII01000002.1"/>
</dbReference>
<evidence type="ECO:0000313" key="3">
    <source>
        <dbReference type="Proteomes" id="UP000252405"/>
    </source>
</evidence>
<sequence length="187" mass="20952">MSSIINQAYPPQAGLIEENLLALSQLEEFVDALTPEQYRHNFGHDGRHTLGKHIRHIIDHYNALLSSLDDAVIDYEDRHRDERLEQWPQQAAHRLIDIKAALTALVGHCPTACLSLNYPLGAGVQVLDTSLARELAFLTSHTIHHMAILGLLAEQLGFTLPEAFGVHPSTLRHWQRDISRPVAAWPA</sequence>
<reference evidence="2 3" key="1">
    <citation type="submission" date="2018-07" db="EMBL/GenBank/DDBJ databases">
        <title>Halomonas montanilacus sp. nov., isolated from Lake Pengyan on Tibetan Plateau.</title>
        <authorList>
            <person name="Lu H."/>
            <person name="Xing P."/>
            <person name="Wu Q."/>
        </authorList>
    </citation>
    <scope>NUCLEOTIDE SEQUENCE [LARGE SCALE GENOMIC DNA]</scope>
    <source>
        <strain evidence="2 3">PYC7W</strain>
    </source>
</reference>
<dbReference type="EMBL" id="QPII01000002">
    <property type="protein sequence ID" value="RCV91187.1"/>
    <property type="molecule type" value="Genomic_DNA"/>
</dbReference>